<accession>A0A6J5N541</accession>
<gene>
    <name evidence="1" type="ORF">UFOVP609_7</name>
</gene>
<dbReference type="EMBL" id="LR796588">
    <property type="protein sequence ID" value="CAB4152403.1"/>
    <property type="molecule type" value="Genomic_DNA"/>
</dbReference>
<name>A0A6J5N541_9CAUD</name>
<protein>
    <submittedName>
        <fullName evidence="1">Siphovirus-type tail component</fullName>
    </submittedName>
</protein>
<sequence length="286" mass="29976">MVSINISLVGSNGDTINLSDSYSDYVLKTGVLGFGVPPVEVRISASASDGGVWRSTKRGIRDVDLPITILGSDRADLEDKLRRLANLVQDTNGPTKIVASYGDGTSFQIFAHYVGGADAAYGDDANGVMANWVLSFQAPQPFWESVTATNYVLQQTGGGRGLLPQLTKLKLAGQYGFGDVTLTNPGDVPAYPVWAIKGPCTSATFSSNGVGFTYSATILSTDTITIDTAAGTVKDQAGVNRYANLAAAPKLFPIQPGTQTVTVSAPGATSATQVLGNIKPRREVIH</sequence>
<organism evidence="1">
    <name type="scientific">uncultured Caudovirales phage</name>
    <dbReference type="NCBI Taxonomy" id="2100421"/>
    <lineage>
        <taxon>Viruses</taxon>
        <taxon>Duplodnaviria</taxon>
        <taxon>Heunggongvirae</taxon>
        <taxon>Uroviricota</taxon>
        <taxon>Caudoviricetes</taxon>
        <taxon>Peduoviridae</taxon>
        <taxon>Maltschvirus</taxon>
        <taxon>Maltschvirus maltsch</taxon>
    </lineage>
</organism>
<evidence type="ECO:0000313" key="1">
    <source>
        <dbReference type="EMBL" id="CAB4152403.1"/>
    </source>
</evidence>
<reference evidence="1" key="1">
    <citation type="submission" date="2020-04" db="EMBL/GenBank/DDBJ databases">
        <authorList>
            <person name="Chiriac C."/>
            <person name="Salcher M."/>
            <person name="Ghai R."/>
            <person name="Kavagutti S V."/>
        </authorList>
    </citation>
    <scope>NUCLEOTIDE SEQUENCE</scope>
</reference>
<proteinExistence type="predicted"/>